<feature type="compositionally biased region" description="Low complexity" evidence="10">
    <location>
        <begin position="360"/>
        <end position="371"/>
    </location>
</feature>
<comment type="function">
    <text evidence="6">Inhibits the chaperone activity of HSP70/HSC70 by promoting substrate release. Prevents constitutive TNFRSF1A signaling. Negative regulator of PRKN translocation to damaged mitochondria.</text>
</comment>
<dbReference type="PANTHER" id="PTHR12329">
    <property type="entry name" value="BCL2-ASSOCIATED ATHANOGENE"/>
    <property type="match status" value="1"/>
</dbReference>
<dbReference type="GO" id="GO:0005634">
    <property type="term" value="C:nucleus"/>
    <property type="evidence" value="ECO:0007669"/>
    <property type="project" value="TreeGrafter"/>
</dbReference>
<keyword evidence="4" id="KW-0597">Phosphoprotein</keyword>
<evidence type="ECO:0000256" key="9">
    <source>
        <dbReference type="ARBA" id="ARBA00080109"/>
    </source>
</evidence>
<evidence type="ECO:0000256" key="4">
    <source>
        <dbReference type="ARBA" id="ARBA00022553"/>
    </source>
</evidence>
<feature type="region of interest" description="Disordered" evidence="10">
    <location>
        <begin position="55"/>
        <end position="230"/>
    </location>
</feature>
<dbReference type="EMBL" id="JACDTQ010001475">
    <property type="protein sequence ID" value="KAF5922343.1"/>
    <property type="molecule type" value="Genomic_DNA"/>
</dbReference>
<dbReference type="InterPro" id="IPR003103">
    <property type="entry name" value="BAG_domain"/>
</dbReference>
<evidence type="ECO:0000256" key="5">
    <source>
        <dbReference type="ARBA" id="ARBA00023186"/>
    </source>
</evidence>
<comment type="subcellular location">
    <subcellularLocation>
        <location evidence="1">Cytoplasm</location>
    </subcellularLocation>
</comment>
<dbReference type="SUPFAM" id="SSF63491">
    <property type="entry name" value="BAG domain"/>
    <property type="match status" value="1"/>
</dbReference>
<protein>
    <recommendedName>
        <fullName evidence="7">BAG family molecular chaperone regulator 4</fullName>
    </recommendedName>
    <alternativeName>
        <fullName evidence="8">Bcl-2-associated athanogene 4</fullName>
    </alternativeName>
    <alternativeName>
        <fullName evidence="9">Silencer of death domains</fullName>
    </alternativeName>
</protein>
<gene>
    <name evidence="12" type="ORF">HPG69_009382</name>
</gene>
<keyword evidence="2" id="KW-0488">Methylation</keyword>
<feature type="region of interest" description="Disordered" evidence="10">
    <location>
        <begin position="435"/>
        <end position="463"/>
    </location>
</feature>
<feature type="compositionally biased region" description="Polar residues" evidence="10">
    <location>
        <begin position="435"/>
        <end position="452"/>
    </location>
</feature>
<dbReference type="Gene3D" id="1.20.58.120">
    <property type="entry name" value="BAG domain"/>
    <property type="match status" value="1"/>
</dbReference>
<evidence type="ECO:0000256" key="2">
    <source>
        <dbReference type="ARBA" id="ARBA00022481"/>
    </source>
</evidence>
<dbReference type="PANTHER" id="PTHR12329:SF10">
    <property type="entry name" value="BAG FAMILY MOLECULAR CHAPERONE REGULATOR 4"/>
    <property type="match status" value="1"/>
</dbReference>
<feature type="domain" description="BAG" evidence="11">
    <location>
        <begin position="466"/>
        <end position="543"/>
    </location>
</feature>
<evidence type="ECO:0000259" key="11">
    <source>
        <dbReference type="PROSITE" id="PS51035"/>
    </source>
</evidence>
<evidence type="ECO:0000256" key="6">
    <source>
        <dbReference type="ARBA" id="ARBA00059955"/>
    </source>
</evidence>
<feature type="region of interest" description="Disordered" evidence="10">
    <location>
        <begin position="311"/>
        <end position="335"/>
    </location>
</feature>
<evidence type="ECO:0000256" key="10">
    <source>
        <dbReference type="SAM" id="MobiDB-lite"/>
    </source>
</evidence>
<dbReference type="GO" id="GO:0050821">
    <property type="term" value="P:protein stabilization"/>
    <property type="evidence" value="ECO:0007669"/>
    <property type="project" value="TreeGrafter"/>
</dbReference>
<proteinExistence type="predicted"/>
<dbReference type="GO" id="GO:0016020">
    <property type="term" value="C:membrane"/>
    <property type="evidence" value="ECO:0007669"/>
    <property type="project" value="TreeGrafter"/>
</dbReference>
<evidence type="ECO:0000256" key="3">
    <source>
        <dbReference type="ARBA" id="ARBA00022490"/>
    </source>
</evidence>
<feature type="compositionally biased region" description="Pro residues" evidence="10">
    <location>
        <begin position="372"/>
        <end position="382"/>
    </location>
</feature>
<feature type="compositionally biased region" description="Low complexity" evidence="10">
    <location>
        <begin position="383"/>
        <end position="395"/>
    </location>
</feature>
<accession>A0A7J7F2U8</accession>
<dbReference type="SMART" id="SM00264">
    <property type="entry name" value="BAG"/>
    <property type="match status" value="1"/>
</dbReference>
<dbReference type="PROSITE" id="PS51035">
    <property type="entry name" value="BAG"/>
    <property type="match status" value="1"/>
</dbReference>
<dbReference type="FunFam" id="1.20.58.120:FF:000001">
    <property type="entry name" value="BAG family molecular chaperone regulator 4"/>
    <property type="match status" value="1"/>
</dbReference>
<feature type="region of interest" description="Disordered" evidence="10">
    <location>
        <begin position="1"/>
        <end position="20"/>
    </location>
</feature>
<keyword evidence="5" id="KW-0143">Chaperone</keyword>
<evidence type="ECO:0000256" key="7">
    <source>
        <dbReference type="ARBA" id="ARBA00071049"/>
    </source>
</evidence>
<dbReference type="InterPro" id="IPR039773">
    <property type="entry name" value="BAG_chaperone_regulator"/>
</dbReference>
<evidence type="ECO:0000256" key="8">
    <source>
        <dbReference type="ARBA" id="ARBA00078714"/>
    </source>
</evidence>
<comment type="caution">
    <text evidence="12">The sequence shown here is derived from an EMBL/GenBank/DDBJ whole genome shotgun (WGS) entry which is preliminary data.</text>
</comment>
<dbReference type="InterPro" id="IPR036533">
    <property type="entry name" value="BAG_dom_sf"/>
</dbReference>
<feature type="region of interest" description="Disordered" evidence="10">
    <location>
        <begin position="354"/>
        <end position="401"/>
    </location>
</feature>
<sequence>DSVAEGAGRGLGLAVVGRPPPHCCPVLPGRRRLRNGPAVGGGKRFGAVEPMSALRRSGYGPSDGPSYGRYYGPGVGDVPVHPPPPLYPPRPEPPQPPISWRVRGGGPAETTWPEDCGGSDGYYPSGGAWPEPGRAGGSHQVAEKEGPKEDNEREDSERQEENQESHVMQPNKDAVILQEQPPYPSYNSNYWNTPARPRAPYPSTYPVRPEMQGQSLNSYTNGAYGPPYPTGPGTNTASYSGAYYTPGYTQTHYSTEVPSTYRSPGNSPTPVSRWIYPQQDCQTEAPPLRGQVPGYPASQNPGMTLPHYLYGDGNRSVPQPGPTVRPQEDSWASPGAYGMGTRYPWPSAAPSAPPGNLYMSESTSPWPSSGSPQPPPSPPPQQPKDSSYPYSQSDQGMNRHSFPCTVHQYESSGTVSNNSDLLDSQVQYSAEPQLYGNATNEHPSNQDQSNNLPEECLSSDEGTPPSIKKIIHVLEKVQYLEQEVEEFVGKKTDKAYWLLEEMLTKELLELDSVETGGRDSVRQARKEAVCKIQAILEKLEKKGL</sequence>
<dbReference type="AlphaFoldDB" id="A0A7J7F2U8"/>
<feature type="compositionally biased region" description="Low complexity" evidence="10">
    <location>
        <begin position="219"/>
        <end position="230"/>
    </location>
</feature>
<feature type="compositionally biased region" description="Low complexity" evidence="10">
    <location>
        <begin position="55"/>
        <end position="79"/>
    </location>
</feature>
<dbReference type="GO" id="GO:0051087">
    <property type="term" value="F:protein-folding chaperone binding"/>
    <property type="evidence" value="ECO:0007669"/>
    <property type="project" value="InterPro"/>
</dbReference>
<evidence type="ECO:0000256" key="1">
    <source>
        <dbReference type="ARBA" id="ARBA00004496"/>
    </source>
</evidence>
<feature type="compositionally biased region" description="Pro residues" evidence="10">
    <location>
        <begin position="80"/>
        <end position="97"/>
    </location>
</feature>
<feature type="non-terminal residue" evidence="12">
    <location>
        <position position="544"/>
    </location>
</feature>
<keyword evidence="13" id="KW-1185">Reference proteome</keyword>
<dbReference type="Proteomes" id="UP000551758">
    <property type="component" value="Unassembled WGS sequence"/>
</dbReference>
<name>A0A7J7F2U8_DICBM</name>
<dbReference type="GO" id="GO:0000774">
    <property type="term" value="F:adenyl-nucleotide exchange factor activity"/>
    <property type="evidence" value="ECO:0007669"/>
    <property type="project" value="TreeGrafter"/>
</dbReference>
<feature type="compositionally biased region" description="Basic and acidic residues" evidence="10">
    <location>
        <begin position="141"/>
        <end position="164"/>
    </location>
</feature>
<keyword evidence="3" id="KW-0963">Cytoplasm</keyword>
<dbReference type="GO" id="GO:0005829">
    <property type="term" value="C:cytosol"/>
    <property type="evidence" value="ECO:0007669"/>
    <property type="project" value="TreeGrafter"/>
</dbReference>
<evidence type="ECO:0000313" key="12">
    <source>
        <dbReference type="EMBL" id="KAF5922343.1"/>
    </source>
</evidence>
<reference evidence="12 13" key="1">
    <citation type="journal article" date="2020" name="Mol. Biol. Evol.">
        <title>Interspecific Gene Flow and the Evolution of Specialization in Black and White Rhinoceros.</title>
        <authorList>
            <person name="Moodley Y."/>
            <person name="Westbury M.V."/>
            <person name="Russo I.M."/>
            <person name="Gopalakrishnan S."/>
            <person name="Rakotoarivelo A."/>
            <person name="Olsen R.A."/>
            <person name="Prost S."/>
            <person name="Tunstall T."/>
            <person name="Ryder O.A."/>
            <person name="Dalen L."/>
            <person name="Bruford M.W."/>
        </authorList>
    </citation>
    <scope>NUCLEOTIDE SEQUENCE [LARGE SCALE GENOMIC DNA]</scope>
    <source>
        <strain evidence="12">SBR-YM</strain>
        <tissue evidence="12">Skin</tissue>
    </source>
</reference>
<evidence type="ECO:0000313" key="13">
    <source>
        <dbReference type="Proteomes" id="UP000551758"/>
    </source>
</evidence>
<dbReference type="Pfam" id="PF02179">
    <property type="entry name" value="BAG"/>
    <property type="match status" value="1"/>
</dbReference>
<organism evidence="12 13">
    <name type="scientific">Diceros bicornis minor</name>
    <name type="common">South-central black rhinoceros</name>
    <dbReference type="NCBI Taxonomy" id="77932"/>
    <lineage>
        <taxon>Eukaryota</taxon>
        <taxon>Metazoa</taxon>
        <taxon>Chordata</taxon>
        <taxon>Craniata</taxon>
        <taxon>Vertebrata</taxon>
        <taxon>Euteleostomi</taxon>
        <taxon>Mammalia</taxon>
        <taxon>Eutheria</taxon>
        <taxon>Laurasiatheria</taxon>
        <taxon>Perissodactyla</taxon>
        <taxon>Rhinocerotidae</taxon>
        <taxon>Diceros</taxon>
    </lineage>
</organism>